<dbReference type="AlphaFoldDB" id="A0A5B0RBQ6"/>
<sequence>MIEALLMPAMDEVKSSLIAASAGNSTLSITPPIQEESLVSIEERTGQGSSGGNGKGKKVRQGWTKKGEGFACYLVKQIAVVGLEADEHHTHSSSSSSSSNEDGEEESSDEDKIMSVQSTRKAPPGLLHRFQEAKQQTDYGDDNCWDSSRHSNPSSRPNPLVKLPANQEPRISRFLIGGQVLPPVSEGRVLLPAPRKPVSLGNQHSEGRAIKPAPQRRAGVIARPFWRGVGVGVRGGEGSAIIIAPQTACTVGKRVT</sequence>
<name>A0A5B0RBQ6_PUCGR</name>
<organism evidence="2 3">
    <name type="scientific">Puccinia graminis f. sp. tritici</name>
    <dbReference type="NCBI Taxonomy" id="56615"/>
    <lineage>
        <taxon>Eukaryota</taxon>
        <taxon>Fungi</taxon>
        <taxon>Dikarya</taxon>
        <taxon>Basidiomycota</taxon>
        <taxon>Pucciniomycotina</taxon>
        <taxon>Pucciniomycetes</taxon>
        <taxon>Pucciniales</taxon>
        <taxon>Pucciniaceae</taxon>
        <taxon>Puccinia</taxon>
    </lineage>
</organism>
<feature type="region of interest" description="Disordered" evidence="1">
    <location>
        <begin position="42"/>
        <end position="61"/>
    </location>
</feature>
<dbReference type="Proteomes" id="UP000325313">
    <property type="component" value="Unassembled WGS sequence"/>
</dbReference>
<evidence type="ECO:0000313" key="2">
    <source>
        <dbReference type="EMBL" id="KAA1123117.1"/>
    </source>
</evidence>
<protein>
    <submittedName>
        <fullName evidence="2">Uncharacterized protein</fullName>
    </submittedName>
</protein>
<reference evidence="2 3" key="1">
    <citation type="submission" date="2019-05" db="EMBL/GenBank/DDBJ databases">
        <title>Emergence of the Ug99 lineage of the wheat stem rust pathogen through somatic hybridization.</title>
        <authorList>
            <person name="Li F."/>
            <person name="Upadhyaya N.M."/>
            <person name="Sperschneider J."/>
            <person name="Matny O."/>
            <person name="Nguyen-Phuc H."/>
            <person name="Mago R."/>
            <person name="Raley C."/>
            <person name="Miller M.E."/>
            <person name="Silverstein K.A.T."/>
            <person name="Henningsen E."/>
            <person name="Hirsch C.D."/>
            <person name="Visser B."/>
            <person name="Pretorius Z.A."/>
            <person name="Steffenson B.J."/>
            <person name="Schwessinger B."/>
            <person name="Dodds P.N."/>
            <person name="Figueroa M."/>
        </authorList>
    </citation>
    <scope>NUCLEOTIDE SEQUENCE [LARGE SCALE GENOMIC DNA]</scope>
    <source>
        <strain evidence="2 3">Ug99</strain>
    </source>
</reference>
<feature type="region of interest" description="Disordered" evidence="1">
    <location>
        <begin position="86"/>
        <end position="165"/>
    </location>
</feature>
<evidence type="ECO:0000313" key="3">
    <source>
        <dbReference type="Proteomes" id="UP000325313"/>
    </source>
</evidence>
<evidence type="ECO:0000256" key="1">
    <source>
        <dbReference type="SAM" id="MobiDB-lite"/>
    </source>
</evidence>
<comment type="caution">
    <text evidence="2">The sequence shown here is derived from an EMBL/GenBank/DDBJ whole genome shotgun (WGS) entry which is preliminary data.</text>
</comment>
<gene>
    <name evidence="2" type="ORF">PGTUg99_010330</name>
</gene>
<proteinExistence type="predicted"/>
<feature type="compositionally biased region" description="Low complexity" evidence="1">
    <location>
        <begin position="150"/>
        <end position="159"/>
    </location>
</feature>
<accession>A0A5B0RBQ6</accession>
<dbReference type="EMBL" id="VDEP01000211">
    <property type="protein sequence ID" value="KAA1123117.1"/>
    <property type="molecule type" value="Genomic_DNA"/>
</dbReference>